<protein>
    <submittedName>
        <fullName evidence="1">Uncharacterized protein</fullName>
    </submittedName>
</protein>
<reference evidence="1 2" key="1">
    <citation type="journal article" date="2015" name="Genome Biol.">
        <title>Comparative genomics of Steinernema reveals deeply conserved gene regulatory networks.</title>
        <authorList>
            <person name="Dillman A.R."/>
            <person name="Macchietto M."/>
            <person name="Porter C.F."/>
            <person name="Rogers A."/>
            <person name="Williams B."/>
            <person name="Antoshechkin I."/>
            <person name="Lee M.M."/>
            <person name="Goodwin Z."/>
            <person name="Lu X."/>
            <person name="Lewis E.E."/>
            <person name="Goodrich-Blair H."/>
            <person name="Stock S.P."/>
            <person name="Adams B.J."/>
            <person name="Sternberg P.W."/>
            <person name="Mortazavi A."/>
        </authorList>
    </citation>
    <scope>NUCLEOTIDE SEQUENCE [LARGE SCALE GENOMIC DNA]</scope>
    <source>
        <strain evidence="1 2">ALL</strain>
    </source>
</reference>
<accession>A0A4U5P1F4</accession>
<keyword evidence="2" id="KW-1185">Reference proteome</keyword>
<gene>
    <name evidence="1" type="ORF">L596_013701</name>
</gene>
<dbReference type="EMBL" id="AZBU02000003">
    <property type="protein sequence ID" value="TKR89630.1"/>
    <property type="molecule type" value="Genomic_DNA"/>
</dbReference>
<organism evidence="1 2">
    <name type="scientific">Steinernema carpocapsae</name>
    <name type="common">Entomopathogenic nematode</name>
    <dbReference type="NCBI Taxonomy" id="34508"/>
    <lineage>
        <taxon>Eukaryota</taxon>
        <taxon>Metazoa</taxon>
        <taxon>Ecdysozoa</taxon>
        <taxon>Nematoda</taxon>
        <taxon>Chromadorea</taxon>
        <taxon>Rhabditida</taxon>
        <taxon>Tylenchina</taxon>
        <taxon>Panagrolaimomorpha</taxon>
        <taxon>Strongyloidoidea</taxon>
        <taxon>Steinernematidae</taxon>
        <taxon>Steinernema</taxon>
    </lineage>
</organism>
<evidence type="ECO:0000313" key="1">
    <source>
        <dbReference type="EMBL" id="TKR89630.1"/>
    </source>
</evidence>
<reference evidence="1 2" key="2">
    <citation type="journal article" date="2019" name="G3 (Bethesda)">
        <title>Hybrid Assembly of the Genome of the Entomopathogenic Nematode Steinernema carpocapsae Identifies the X-Chromosome.</title>
        <authorList>
            <person name="Serra L."/>
            <person name="Macchietto M."/>
            <person name="Macias-Munoz A."/>
            <person name="McGill C.J."/>
            <person name="Rodriguez I.M."/>
            <person name="Rodriguez B."/>
            <person name="Murad R."/>
            <person name="Mortazavi A."/>
        </authorList>
    </citation>
    <scope>NUCLEOTIDE SEQUENCE [LARGE SCALE GENOMIC DNA]</scope>
    <source>
        <strain evidence="1 2">ALL</strain>
    </source>
</reference>
<dbReference type="AlphaFoldDB" id="A0A4U5P1F4"/>
<sequence>MSSGKITEAALLEITENMTLEDLLTMRLLSIWIQQIVDRSIRERGLAPIKVIMHRNKDVLCKGNEKIGLVLAKTIREKEELEEDDYLPVPFATIEVFITGLDFNPTDARMADAVKVLGLRSARKLSKVVLKFGRAQLSPQLLEVLRLMGTKPLEALVLEWYSADATYNENLQSDLEALESLFRSLRATLKLHLDLMISGSPYQGSLHCFQDDSLAEHRKDGGRPSSLLVAAALPLKTQRLP</sequence>
<comment type="caution">
    <text evidence="1">The sequence shown here is derived from an EMBL/GenBank/DDBJ whole genome shotgun (WGS) entry which is preliminary data.</text>
</comment>
<evidence type="ECO:0000313" key="2">
    <source>
        <dbReference type="Proteomes" id="UP000298663"/>
    </source>
</evidence>
<name>A0A4U5P1F4_STECR</name>
<dbReference type="Proteomes" id="UP000298663">
    <property type="component" value="Unassembled WGS sequence"/>
</dbReference>
<proteinExistence type="predicted"/>